<dbReference type="PROSITE" id="PS51257">
    <property type="entry name" value="PROKAR_LIPOPROTEIN"/>
    <property type="match status" value="1"/>
</dbReference>
<keyword evidence="4" id="KW-1185">Reference proteome</keyword>
<name>A0ABV8DQB5_9NOCA</name>
<keyword evidence="2" id="KW-0732">Signal</keyword>
<sequence length="148" mass="14710">MRSALLAVSLLTGALALVGCAADDSAGTTAAAADSSLTVGGEPTPSAPATTKPVPNGTPVTIKAGTGTEMFGVPDVRVRITTCDTDTELATVVTDRDGTATHGVTEAGCYRATVLSVPGGCHPNEVATSTVVVKLGEPASTRFLIHCA</sequence>
<gene>
    <name evidence="3" type="ORF">ACFO0B_07780</name>
</gene>
<evidence type="ECO:0000313" key="4">
    <source>
        <dbReference type="Proteomes" id="UP001595696"/>
    </source>
</evidence>
<comment type="caution">
    <text evidence="3">The sequence shown here is derived from an EMBL/GenBank/DDBJ whole genome shotgun (WGS) entry which is preliminary data.</text>
</comment>
<dbReference type="EMBL" id="JBHSAX010000007">
    <property type="protein sequence ID" value="MFC3961884.1"/>
    <property type="molecule type" value="Genomic_DNA"/>
</dbReference>
<evidence type="ECO:0000256" key="2">
    <source>
        <dbReference type="SAM" id="SignalP"/>
    </source>
</evidence>
<protein>
    <recommendedName>
        <fullName evidence="5">Carboxypeptidase family protein</fullName>
    </recommendedName>
</protein>
<dbReference type="Proteomes" id="UP001595696">
    <property type="component" value="Unassembled WGS sequence"/>
</dbReference>
<accession>A0ABV8DQB5</accession>
<evidence type="ECO:0000256" key="1">
    <source>
        <dbReference type="SAM" id="MobiDB-lite"/>
    </source>
</evidence>
<dbReference type="RefSeq" id="WP_378611641.1">
    <property type="nucleotide sequence ID" value="NZ_JBHSAX010000007.1"/>
</dbReference>
<feature type="region of interest" description="Disordered" evidence="1">
    <location>
        <begin position="34"/>
        <end position="55"/>
    </location>
</feature>
<organism evidence="3 4">
    <name type="scientific">Nocardia jiangsuensis</name>
    <dbReference type="NCBI Taxonomy" id="1691563"/>
    <lineage>
        <taxon>Bacteria</taxon>
        <taxon>Bacillati</taxon>
        <taxon>Actinomycetota</taxon>
        <taxon>Actinomycetes</taxon>
        <taxon>Mycobacteriales</taxon>
        <taxon>Nocardiaceae</taxon>
        <taxon>Nocardia</taxon>
    </lineage>
</organism>
<feature type="signal peptide" evidence="2">
    <location>
        <begin position="1"/>
        <end position="21"/>
    </location>
</feature>
<evidence type="ECO:0008006" key="5">
    <source>
        <dbReference type="Google" id="ProtNLM"/>
    </source>
</evidence>
<evidence type="ECO:0000313" key="3">
    <source>
        <dbReference type="EMBL" id="MFC3961884.1"/>
    </source>
</evidence>
<feature type="chain" id="PRO_5045966568" description="Carboxypeptidase family protein" evidence="2">
    <location>
        <begin position="22"/>
        <end position="148"/>
    </location>
</feature>
<reference evidence="4" key="1">
    <citation type="journal article" date="2019" name="Int. J. Syst. Evol. Microbiol.">
        <title>The Global Catalogue of Microorganisms (GCM) 10K type strain sequencing project: providing services to taxonomists for standard genome sequencing and annotation.</title>
        <authorList>
            <consortium name="The Broad Institute Genomics Platform"/>
            <consortium name="The Broad Institute Genome Sequencing Center for Infectious Disease"/>
            <person name="Wu L."/>
            <person name="Ma J."/>
        </authorList>
    </citation>
    <scope>NUCLEOTIDE SEQUENCE [LARGE SCALE GENOMIC DNA]</scope>
    <source>
        <strain evidence="4">CGMCC 4.7330</strain>
    </source>
</reference>
<proteinExistence type="predicted"/>